<evidence type="ECO:0000313" key="7">
    <source>
        <dbReference type="EMBL" id="MFC3145795.1"/>
    </source>
</evidence>
<dbReference type="EMBL" id="JBHRTB010000010">
    <property type="protein sequence ID" value="MFC3145795.1"/>
    <property type="molecule type" value="Genomic_DNA"/>
</dbReference>
<evidence type="ECO:0000256" key="1">
    <source>
        <dbReference type="ARBA" id="ARBA00004651"/>
    </source>
</evidence>
<keyword evidence="2" id="KW-1003">Cell membrane</keyword>
<dbReference type="Proteomes" id="UP001595632">
    <property type="component" value="Unassembled WGS sequence"/>
</dbReference>
<dbReference type="RefSeq" id="WP_275632743.1">
    <property type="nucleotide sequence ID" value="NZ_JARGYD010000003.1"/>
</dbReference>
<feature type="transmembrane region" description="Helical" evidence="6">
    <location>
        <begin position="136"/>
        <end position="167"/>
    </location>
</feature>
<dbReference type="PANTHER" id="PTHR30213">
    <property type="entry name" value="INNER MEMBRANE PROTEIN YHJD"/>
    <property type="match status" value="1"/>
</dbReference>
<keyword evidence="3 6" id="KW-0812">Transmembrane</keyword>
<keyword evidence="5 6" id="KW-0472">Membrane</keyword>
<gene>
    <name evidence="7" type="ORF">ACFOGP_23940</name>
</gene>
<dbReference type="PIRSF" id="PIRSF035875">
    <property type="entry name" value="RNase_BN"/>
    <property type="match status" value="1"/>
</dbReference>
<comment type="subcellular location">
    <subcellularLocation>
        <location evidence="1">Cell membrane</location>
        <topology evidence="1">Multi-pass membrane protein</topology>
    </subcellularLocation>
</comment>
<organism evidence="7 8">
    <name type="scientific">Psychromarinibacter halotolerans</name>
    <dbReference type="NCBI Taxonomy" id="1775175"/>
    <lineage>
        <taxon>Bacteria</taxon>
        <taxon>Pseudomonadati</taxon>
        <taxon>Pseudomonadota</taxon>
        <taxon>Alphaproteobacteria</taxon>
        <taxon>Rhodobacterales</taxon>
        <taxon>Paracoccaceae</taxon>
        <taxon>Psychromarinibacter</taxon>
    </lineage>
</organism>
<name>A0ABV7H037_9RHOB</name>
<reference evidence="8" key="1">
    <citation type="journal article" date="2019" name="Int. J. Syst. Evol. Microbiol.">
        <title>The Global Catalogue of Microorganisms (GCM) 10K type strain sequencing project: providing services to taxonomists for standard genome sequencing and annotation.</title>
        <authorList>
            <consortium name="The Broad Institute Genomics Platform"/>
            <consortium name="The Broad Institute Genome Sequencing Center for Infectious Disease"/>
            <person name="Wu L."/>
            <person name="Ma J."/>
        </authorList>
    </citation>
    <scope>NUCLEOTIDE SEQUENCE [LARGE SCALE GENOMIC DNA]</scope>
    <source>
        <strain evidence="8">KCTC 52366</strain>
    </source>
</reference>
<dbReference type="PANTHER" id="PTHR30213:SF0">
    <property type="entry name" value="UPF0761 MEMBRANE PROTEIN YIHY"/>
    <property type="match status" value="1"/>
</dbReference>
<sequence>MALWKYVKPVWKIGAGVGNAIADRNLDLIAAGVAFYSMFAIFPAVAAIIALWGFLASPDIVEEQLMMMRAFVPPDAFSLLEGQLDRLIIANNSTLGWATLISTTVALWSTRAGVAALTRGLNTAYGTIPRAGFWGFAWALVMTGLLVLVALLALASIVVLPLLLAIFPQGRFTEAVLTVAQWTLTGGVALGTIGLLYRYAPNHRGRRPRWLSLGAILALSAWALASAAFTIYLRNFGSYNEIYGSIGAVIALLMWFFISAFSVLLGAAVNAEIDDRYPRERARRFNRLRRRLVDGSQPPAE</sequence>
<feature type="transmembrane region" description="Helical" evidence="6">
    <location>
        <begin position="179"/>
        <end position="198"/>
    </location>
</feature>
<evidence type="ECO:0000256" key="6">
    <source>
        <dbReference type="SAM" id="Phobius"/>
    </source>
</evidence>
<keyword evidence="8" id="KW-1185">Reference proteome</keyword>
<dbReference type="InterPro" id="IPR017039">
    <property type="entry name" value="Virul_fac_BrkB"/>
</dbReference>
<evidence type="ECO:0000256" key="2">
    <source>
        <dbReference type="ARBA" id="ARBA00022475"/>
    </source>
</evidence>
<feature type="transmembrane region" description="Helical" evidence="6">
    <location>
        <begin position="245"/>
        <end position="269"/>
    </location>
</feature>
<comment type="caution">
    <text evidence="7">The sequence shown here is derived from an EMBL/GenBank/DDBJ whole genome shotgun (WGS) entry which is preliminary data.</text>
</comment>
<accession>A0ABV7H037</accession>
<evidence type="ECO:0000256" key="5">
    <source>
        <dbReference type="ARBA" id="ARBA00023136"/>
    </source>
</evidence>
<evidence type="ECO:0000256" key="4">
    <source>
        <dbReference type="ARBA" id="ARBA00022989"/>
    </source>
</evidence>
<keyword evidence="4 6" id="KW-1133">Transmembrane helix</keyword>
<feature type="transmembrane region" description="Helical" evidence="6">
    <location>
        <begin position="33"/>
        <end position="57"/>
    </location>
</feature>
<proteinExistence type="predicted"/>
<dbReference type="NCBIfam" id="TIGR00765">
    <property type="entry name" value="yihY_not_rbn"/>
    <property type="match status" value="1"/>
</dbReference>
<dbReference type="Pfam" id="PF03631">
    <property type="entry name" value="Virul_fac_BrkB"/>
    <property type="match status" value="1"/>
</dbReference>
<evidence type="ECO:0000256" key="3">
    <source>
        <dbReference type="ARBA" id="ARBA00022692"/>
    </source>
</evidence>
<protein>
    <submittedName>
        <fullName evidence="7">YihY/virulence factor BrkB family protein</fullName>
    </submittedName>
</protein>
<feature type="transmembrane region" description="Helical" evidence="6">
    <location>
        <begin position="210"/>
        <end position="233"/>
    </location>
</feature>
<evidence type="ECO:0000313" key="8">
    <source>
        <dbReference type="Proteomes" id="UP001595632"/>
    </source>
</evidence>